<reference evidence="2" key="1">
    <citation type="submission" date="2018-05" db="EMBL/GenBank/DDBJ databases">
        <title>Host range determinants of Salmonella infecting bacteriophages.</title>
        <authorList>
            <person name="Gencay Y.E."/>
        </authorList>
    </citation>
    <scope>NUCLEOTIDE SEQUENCE [LARGE SCALE GENOMIC DNA]</scope>
</reference>
<sequence length="46" mass="4860">MKTLFSILLGAAGGFIATYFKSDPALLGVYSICFGYLLGRLADGNL</sequence>
<dbReference type="EMBL" id="MH370386">
    <property type="protein sequence ID" value="AXC42596.1"/>
    <property type="molecule type" value="Genomic_DNA"/>
</dbReference>
<evidence type="ECO:0000313" key="1">
    <source>
        <dbReference type="EMBL" id="AXC42596.1"/>
    </source>
</evidence>
<evidence type="ECO:0000313" key="2">
    <source>
        <dbReference type="Proteomes" id="UP000253277"/>
    </source>
</evidence>
<keyword evidence="2" id="KW-1185">Reference proteome</keyword>
<organism evidence="1 2">
    <name type="scientific">Salmonella phage S147</name>
    <dbReference type="NCBI Taxonomy" id="2231362"/>
    <lineage>
        <taxon>Viruses</taxon>
        <taxon>Duplodnaviria</taxon>
        <taxon>Heunggongvirae</taxon>
        <taxon>Uroviricota</taxon>
        <taxon>Caudoviricetes</taxon>
        <taxon>Demerecviridae</taxon>
        <taxon>Markadamsvirinae</taxon>
        <taxon>Epseptimavirus</taxon>
        <taxon>Epseptimavirus S147</taxon>
    </lineage>
</organism>
<accession>A0A2Z5HRU6</accession>
<dbReference type="GeneID" id="54996863"/>
<proteinExistence type="predicted"/>
<name>A0A2Z5HRU6_9CAUD</name>
<protein>
    <submittedName>
        <fullName evidence="1">Uncharacterized protein</fullName>
    </submittedName>
</protein>
<dbReference type="KEGG" id="vg:54996863"/>
<dbReference type="Proteomes" id="UP000253277">
    <property type="component" value="Segment"/>
</dbReference>
<dbReference type="RefSeq" id="YP_009806037.1">
    <property type="nucleotide sequence ID" value="NC_048012.1"/>
</dbReference>